<evidence type="ECO:0000313" key="1">
    <source>
        <dbReference type="EMBL" id="MET9847526.1"/>
    </source>
</evidence>
<evidence type="ECO:0008006" key="3">
    <source>
        <dbReference type="Google" id="ProtNLM"/>
    </source>
</evidence>
<dbReference type="EMBL" id="JBEXPZ010000031">
    <property type="protein sequence ID" value="MET9847526.1"/>
    <property type="molecule type" value="Genomic_DNA"/>
</dbReference>
<gene>
    <name evidence="1" type="ORF">ABZZ21_23850</name>
</gene>
<name>A0ABV2V122_9ACTN</name>
<evidence type="ECO:0000313" key="2">
    <source>
        <dbReference type="Proteomes" id="UP001550210"/>
    </source>
</evidence>
<organism evidence="1 2">
    <name type="scientific">Streptomyces ossamyceticus</name>
    <dbReference type="NCBI Taxonomy" id="249581"/>
    <lineage>
        <taxon>Bacteria</taxon>
        <taxon>Bacillati</taxon>
        <taxon>Actinomycetota</taxon>
        <taxon>Actinomycetes</taxon>
        <taxon>Kitasatosporales</taxon>
        <taxon>Streptomycetaceae</taxon>
        <taxon>Streptomyces</taxon>
    </lineage>
</organism>
<dbReference type="RefSeq" id="WP_355398849.1">
    <property type="nucleotide sequence ID" value="NZ_JBEXPZ010000031.1"/>
</dbReference>
<comment type="caution">
    <text evidence="1">The sequence shown here is derived from an EMBL/GenBank/DDBJ whole genome shotgun (WGS) entry which is preliminary data.</text>
</comment>
<proteinExistence type="predicted"/>
<accession>A0ABV2V122</accession>
<dbReference type="Proteomes" id="UP001550210">
    <property type="component" value="Unassembled WGS sequence"/>
</dbReference>
<reference evidence="1 2" key="1">
    <citation type="submission" date="2024-06" db="EMBL/GenBank/DDBJ databases">
        <title>The Natural Products Discovery Center: Release of the First 8490 Sequenced Strains for Exploring Actinobacteria Biosynthetic Diversity.</title>
        <authorList>
            <person name="Kalkreuter E."/>
            <person name="Kautsar S.A."/>
            <person name="Yang D."/>
            <person name="Bader C.D."/>
            <person name="Teijaro C.N."/>
            <person name="Fluegel L."/>
            <person name="Davis C.M."/>
            <person name="Simpson J.R."/>
            <person name="Lauterbach L."/>
            <person name="Steele A.D."/>
            <person name="Gui C."/>
            <person name="Meng S."/>
            <person name="Li G."/>
            <person name="Viehrig K."/>
            <person name="Ye F."/>
            <person name="Su P."/>
            <person name="Kiefer A.F."/>
            <person name="Nichols A."/>
            <person name="Cepeda A.J."/>
            <person name="Yan W."/>
            <person name="Fan B."/>
            <person name="Jiang Y."/>
            <person name="Adhikari A."/>
            <person name="Zheng C.-J."/>
            <person name="Schuster L."/>
            <person name="Cowan T.M."/>
            <person name="Smanski M.J."/>
            <person name="Chevrette M.G."/>
            <person name="De Carvalho L.P.S."/>
            <person name="Shen B."/>
        </authorList>
    </citation>
    <scope>NUCLEOTIDE SEQUENCE [LARGE SCALE GENOMIC DNA]</scope>
    <source>
        <strain evidence="1 2">NPDC006434</strain>
    </source>
</reference>
<protein>
    <recommendedName>
        <fullName evidence="3">YD repeat-containing protein</fullName>
    </recommendedName>
</protein>
<keyword evidence="2" id="KW-1185">Reference proteome</keyword>
<sequence length="82" mass="8973">MSDEFEFVSEDGDPWWAMVKTDNGPVPVRVKSWTVTTEGVTAELTELRGVDTSPENVGALKRMSRNEAWAQVAAWSQTGGTA</sequence>